<organism evidence="3 4">
    <name type="scientific">Aquatica leii</name>
    <dbReference type="NCBI Taxonomy" id="1421715"/>
    <lineage>
        <taxon>Eukaryota</taxon>
        <taxon>Metazoa</taxon>
        <taxon>Ecdysozoa</taxon>
        <taxon>Arthropoda</taxon>
        <taxon>Hexapoda</taxon>
        <taxon>Insecta</taxon>
        <taxon>Pterygota</taxon>
        <taxon>Neoptera</taxon>
        <taxon>Endopterygota</taxon>
        <taxon>Coleoptera</taxon>
        <taxon>Polyphaga</taxon>
        <taxon>Elateriformia</taxon>
        <taxon>Elateroidea</taxon>
        <taxon>Lampyridae</taxon>
        <taxon>Luciolinae</taxon>
        <taxon>Aquatica</taxon>
    </lineage>
</organism>
<dbReference type="GO" id="GO:1902387">
    <property type="term" value="F:ceramide 1-phosphate binding"/>
    <property type="evidence" value="ECO:0007669"/>
    <property type="project" value="TreeGrafter"/>
</dbReference>
<reference evidence="4" key="1">
    <citation type="submission" date="2023-01" db="EMBL/GenBank/DDBJ databases">
        <title>Key to firefly adult light organ development and bioluminescence: homeobox transcription factors regulate luciferase expression and transportation to peroxisome.</title>
        <authorList>
            <person name="Fu X."/>
        </authorList>
    </citation>
    <scope>NUCLEOTIDE SEQUENCE [LARGE SCALE GENOMIC DNA]</scope>
</reference>
<evidence type="ECO:0000259" key="2">
    <source>
        <dbReference type="Pfam" id="PF08718"/>
    </source>
</evidence>
<dbReference type="Gene3D" id="1.10.3520.10">
    <property type="entry name" value="Glycolipid transfer protein"/>
    <property type="match status" value="1"/>
</dbReference>
<dbReference type="InterPro" id="IPR014830">
    <property type="entry name" value="Glycolipid_transfer_prot_dom"/>
</dbReference>
<accession>A0AAN7SES9</accession>
<dbReference type="PANTHER" id="PTHR10219:SF25">
    <property type="entry name" value="PLECKSTRIN HOMOLOGY DOMAIN-CONTAINING FAMILY A MEMBER 8"/>
    <property type="match status" value="1"/>
</dbReference>
<dbReference type="AlphaFoldDB" id="A0AAN7SES9"/>
<evidence type="ECO:0000313" key="3">
    <source>
        <dbReference type="EMBL" id="KAK4875369.1"/>
    </source>
</evidence>
<name>A0AAN7SES9_9COLE</name>
<dbReference type="SUPFAM" id="SSF110004">
    <property type="entry name" value="Glycolipid transfer protein, GLTP"/>
    <property type="match status" value="1"/>
</dbReference>
<evidence type="ECO:0000313" key="4">
    <source>
        <dbReference type="Proteomes" id="UP001353858"/>
    </source>
</evidence>
<keyword evidence="4" id="KW-1185">Reference proteome</keyword>
<gene>
    <name evidence="3" type="ORF">RN001_011791</name>
</gene>
<proteinExistence type="predicted"/>
<feature type="domain" description="Glycolipid transfer protein" evidence="2">
    <location>
        <begin position="26"/>
        <end position="163"/>
    </location>
</feature>
<comment type="caution">
    <text evidence="3">The sequence shown here is derived from an EMBL/GenBank/DDBJ whole genome shotgun (WGS) entry which is preliminary data.</text>
</comment>
<sequence length="207" mass="24853">MEWFGVDTYFSVFQRPFPDQIKRKLKTIDFLISCQDFLILLENLGIVFAFPRINLQKHVQVLSKKYCENYEINKYIEDMILTEKNEYKLEVTDALLSLRRNLQFFLEFFEGICNDETLEEDISVFAKASYIRNLERYQTCCSNFLYKCAIAFLPSRKKFLTKITFDKENSAEFALYDMNDFTISLRSCLEHLIHFYIVNGLEWEYKR</sequence>
<keyword evidence="1" id="KW-0813">Transport</keyword>
<dbReference type="GO" id="GO:1902388">
    <property type="term" value="F:ceramide 1-phosphate transfer activity"/>
    <property type="evidence" value="ECO:0007669"/>
    <property type="project" value="TreeGrafter"/>
</dbReference>
<dbReference type="InterPro" id="IPR036497">
    <property type="entry name" value="GLTP_sf"/>
</dbReference>
<dbReference type="EMBL" id="JARPUR010000005">
    <property type="protein sequence ID" value="KAK4875369.1"/>
    <property type="molecule type" value="Genomic_DNA"/>
</dbReference>
<dbReference type="PANTHER" id="PTHR10219">
    <property type="entry name" value="GLYCOLIPID TRANSFER PROTEIN-RELATED"/>
    <property type="match status" value="1"/>
</dbReference>
<dbReference type="Proteomes" id="UP001353858">
    <property type="component" value="Unassembled WGS sequence"/>
</dbReference>
<dbReference type="Pfam" id="PF08718">
    <property type="entry name" value="GLTP"/>
    <property type="match status" value="1"/>
</dbReference>
<protein>
    <recommendedName>
        <fullName evidence="2">Glycolipid transfer protein domain-containing protein</fullName>
    </recommendedName>
</protein>
<evidence type="ECO:0000256" key="1">
    <source>
        <dbReference type="ARBA" id="ARBA00022448"/>
    </source>
</evidence>
<dbReference type="GO" id="GO:0005829">
    <property type="term" value="C:cytosol"/>
    <property type="evidence" value="ECO:0007669"/>
    <property type="project" value="TreeGrafter"/>
</dbReference>
<dbReference type="GO" id="GO:0016020">
    <property type="term" value="C:membrane"/>
    <property type="evidence" value="ECO:0007669"/>
    <property type="project" value="TreeGrafter"/>
</dbReference>